<dbReference type="AlphaFoldDB" id="A0A8S2EUZ3"/>
<organism evidence="1 3">
    <name type="scientific">Didymodactylos carnosus</name>
    <dbReference type="NCBI Taxonomy" id="1234261"/>
    <lineage>
        <taxon>Eukaryota</taxon>
        <taxon>Metazoa</taxon>
        <taxon>Spiralia</taxon>
        <taxon>Gnathifera</taxon>
        <taxon>Rotifera</taxon>
        <taxon>Eurotatoria</taxon>
        <taxon>Bdelloidea</taxon>
        <taxon>Philodinida</taxon>
        <taxon>Philodinidae</taxon>
        <taxon>Didymodactylos</taxon>
    </lineage>
</organism>
<dbReference type="Proteomes" id="UP000682733">
    <property type="component" value="Unassembled WGS sequence"/>
</dbReference>
<name>A0A8S2EUZ3_9BILA</name>
<evidence type="ECO:0000313" key="3">
    <source>
        <dbReference type="Proteomes" id="UP000677228"/>
    </source>
</evidence>
<comment type="caution">
    <text evidence="1">The sequence shown here is derived from an EMBL/GenBank/DDBJ whole genome shotgun (WGS) entry which is preliminary data.</text>
</comment>
<dbReference type="EMBL" id="CAJOBA010042036">
    <property type="protein sequence ID" value="CAF4125475.1"/>
    <property type="molecule type" value="Genomic_DNA"/>
</dbReference>
<evidence type="ECO:0000313" key="1">
    <source>
        <dbReference type="EMBL" id="CAF1316397.1"/>
    </source>
</evidence>
<gene>
    <name evidence="1" type="ORF">OVA965_LOCUS29231</name>
    <name evidence="2" type="ORF">TMI583_LOCUS30000</name>
</gene>
<dbReference type="Proteomes" id="UP000677228">
    <property type="component" value="Unassembled WGS sequence"/>
</dbReference>
<protein>
    <submittedName>
        <fullName evidence="1">Uncharacterized protein</fullName>
    </submittedName>
</protein>
<proteinExistence type="predicted"/>
<dbReference type="EMBL" id="CAJNOK010020436">
    <property type="protein sequence ID" value="CAF1316397.1"/>
    <property type="molecule type" value="Genomic_DNA"/>
</dbReference>
<reference evidence="1" key="1">
    <citation type="submission" date="2021-02" db="EMBL/GenBank/DDBJ databases">
        <authorList>
            <person name="Nowell W R."/>
        </authorList>
    </citation>
    <scope>NUCLEOTIDE SEQUENCE</scope>
</reference>
<feature type="non-terminal residue" evidence="1">
    <location>
        <position position="61"/>
    </location>
</feature>
<accession>A0A8S2EUZ3</accession>
<evidence type="ECO:0000313" key="2">
    <source>
        <dbReference type="EMBL" id="CAF4125475.1"/>
    </source>
</evidence>
<sequence>MGAKQSLCSRKTLEYIRSKNLDKLTQQLSKRISKKKDAAIELLQFELENDQQQRSILHFAA</sequence>